<evidence type="ECO:0000256" key="1">
    <source>
        <dbReference type="SAM" id="MobiDB-lite"/>
    </source>
</evidence>
<reference evidence="3" key="1">
    <citation type="submission" date="2022-11" db="UniProtKB">
        <authorList>
            <consortium name="WormBaseParasite"/>
        </authorList>
    </citation>
    <scope>IDENTIFICATION</scope>
</reference>
<accession>A0A915CU47</accession>
<name>A0A915CU47_9BILA</name>
<dbReference type="Proteomes" id="UP000887574">
    <property type="component" value="Unplaced"/>
</dbReference>
<dbReference type="WBParaSite" id="jg12662">
    <property type="protein sequence ID" value="jg12662"/>
    <property type="gene ID" value="jg12662"/>
</dbReference>
<feature type="region of interest" description="Disordered" evidence="1">
    <location>
        <begin position="1"/>
        <end position="22"/>
    </location>
</feature>
<dbReference type="AlphaFoldDB" id="A0A915CU47"/>
<keyword evidence="2" id="KW-1185">Reference proteome</keyword>
<protein>
    <submittedName>
        <fullName evidence="3">Tudor domain-containing protein</fullName>
    </submittedName>
</protein>
<organism evidence="2 3">
    <name type="scientific">Ditylenchus dipsaci</name>
    <dbReference type="NCBI Taxonomy" id="166011"/>
    <lineage>
        <taxon>Eukaryota</taxon>
        <taxon>Metazoa</taxon>
        <taxon>Ecdysozoa</taxon>
        <taxon>Nematoda</taxon>
        <taxon>Chromadorea</taxon>
        <taxon>Rhabditida</taxon>
        <taxon>Tylenchina</taxon>
        <taxon>Tylenchomorpha</taxon>
        <taxon>Sphaerularioidea</taxon>
        <taxon>Anguinidae</taxon>
        <taxon>Anguininae</taxon>
        <taxon>Ditylenchus</taxon>
    </lineage>
</organism>
<proteinExistence type="predicted"/>
<evidence type="ECO:0000313" key="2">
    <source>
        <dbReference type="Proteomes" id="UP000887574"/>
    </source>
</evidence>
<evidence type="ECO:0000313" key="3">
    <source>
        <dbReference type="WBParaSite" id="jg12662"/>
    </source>
</evidence>
<sequence>MNNLESKSCVNESEPYRQQGTVVSTTSNEFPHIIFSGSRLYLFSQHLYFVEPLNISKSMKTRMAEQMLNGASIDFVADCQNVVVKYERDQKNRRNTLAENGPDLHMVAIGVFSSEVPRQCWSDLAGLVDVTCDLCNVHPNVAYSITVRCIASLKDPNDGCRLPVPQMKFQLGRVLRPLDDETAVSEAVWNLSNRVFYDKNSESPKSNDGPQPQKVLRKQVLYVVDGNKLVWPKSPKYKVVMGSSIKRKFCWKFYVVDQYSVCKDRKPLQTKQVIDNFESHTEYRVVLKRSSRKGFFVCCELDFCLVEDAQMLLSNAASNSERTFFPAWVRLNYCSMVAKFSVSAVVEENYSSVELWSGIPRIITDGVFINNQTGYVYSQDYPLHRFILFPCDRSMQIGDWVHFEAVYFPVKNLYLVLRTCPIESKCALVKVSSADGCLFEDTLYCSNVKVAPKVYAGDFFGLVTDRENLVMDKVKKTRKNVWPDGIRVLVRENPDRSNSVPFNIAYIYPFDMKELEAEEPCYRGPSLNWWRAARDGNSCRCREALEIGRDILEITNHVRNAGTYEELKKFVMY</sequence>